<feature type="region of interest" description="Disordered" evidence="1">
    <location>
        <begin position="886"/>
        <end position="911"/>
    </location>
</feature>
<gene>
    <name evidence="2" type="ORF">EAI_10005</name>
</gene>
<feature type="region of interest" description="Disordered" evidence="1">
    <location>
        <begin position="315"/>
        <end position="383"/>
    </location>
</feature>
<feature type="compositionally biased region" description="Low complexity" evidence="1">
    <location>
        <begin position="356"/>
        <end position="383"/>
    </location>
</feature>
<sequence>MTLIRHRRSNEEKQRNQQTPGALYPRTALRRVEDAPRCAASRAEYFDGILTKIGSQSGWDGILPAATPDLTTLRTTVNATKDNNDDIARLGIPDLAEKDENDKVDLGELNNAEEENDEEEQEEDELRAIAESHEAMSKDEARNSNVSSAGGERTTGKSSSVKNFDSHEKSNENTSDEDVTSNETIGGYIAEDETQDEEVAELLKYRLEKNARAKVKRMPTVKKELSTQREILLASNETQVPKSLLPSEDPFNRLNGKTDYVERRSLKGNEVQQVALADSLLKFLVKLAEDPNRWQRVHKFLTNMDADDLQAAESIQDPVKRGYDTTSTTPSSTNAPRRGRKKPKKKKKKRPKHRQTTTTVSTTTATLETSTPATTTEAWSTTMTTTPQWRLVAERLFGPPWQQEDTPHEESRTMAKLRYGIAPKPPRTSVWELIDKQDKPKSSILRTERMPLLDFPRESNAQPRSLRFGKINTYQPLRLQDSREFTPLYERPAEPDRPADYYLSEAVYPPLRYPPSREFLRRRNENDYQDDLTLQSDNFAYNEEYRPSSREFASSKGWPELGYKQHSWPWSSDERPLFTMSSGKWPWGQQSDLKYWPERSKYPERNYWTTLGNEEDGERMNQAEIEEWQQQRLPLWQTSKLNIWPVGENLKTPLWPQTDRPVKPYDQSITWEKSKNHSELNKKEDTGDKVVLPKITMKTWNSLTSDPATWPYKLPSAKPWPKDENGKSYNPNADLVRKLGLDKEDNADWPTKDKDDRTGRLVFEKPPSSSISSKDASKKKKFMRLNDSKYSKPVSNRSNYSDYRRQSQESMKETPNWMYQDVKLPKEWLKPQIASNPAKNGQADVWERKFDVSTGSQVKSDENSFSRFWPLNTVASVDRKWSDKGRADELTGPWKDNAKESSPLNTKVNNGNFWKEKSNDSWLPKTKADLWTTRTKSAPASWPLKTDNGASWMLKQPNDAASWTTNADIWGKSSSADSWSAGSNDLPAWSVKEKAADNDWPQKTKDNNSWASKFGGMTSWKSNDDNWNRKTEQTAPWQQKINDDWSIGYGKNSPSTWPSKWKQFVYHKVTAVPISKPGTTADVSSPKSRNAFVAVSAVSSANYNANDWRKNDAEETMREDNFRLEEADRPSGQIRPESERPIYAWKKDGSELNNGGRGKNNGTEPLEGQLEALRQDDFWPYKRNRANEASEKLITSKAVEKRGQIYQRESLMK</sequence>
<feature type="compositionally biased region" description="Basic and acidic residues" evidence="1">
    <location>
        <begin position="95"/>
        <end position="106"/>
    </location>
</feature>
<evidence type="ECO:0000313" key="2">
    <source>
        <dbReference type="EMBL" id="EFN84217.1"/>
    </source>
</evidence>
<evidence type="ECO:0000256" key="1">
    <source>
        <dbReference type="SAM" id="MobiDB-lite"/>
    </source>
</evidence>
<dbReference type="Proteomes" id="UP000008237">
    <property type="component" value="Unassembled WGS sequence"/>
</dbReference>
<feature type="region of interest" description="Disordered" evidence="1">
    <location>
        <begin position="1113"/>
        <end position="1170"/>
    </location>
</feature>
<feature type="compositionally biased region" description="Basic and acidic residues" evidence="1">
    <location>
        <begin position="1113"/>
        <end position="1129"/>
    </location>
</feature>
<feature type="compositionally biased region" description="Basic and acidic residues" evidence="1">
    <location>
        <begin position="738"/>
        <end position="763"/>
    </location>
</feature>
<feature type="compositionally biased region" description="Basic and acidic residues" evidence="1">
    <location>
        <begin position="1136"/>
        <end position="1150"/>
    </location>
</feature>
<dbReference type="AlphaFoldDB" id="E2BJ67"/>
<feature type="region of interest" description="Disordered" evidence="1">
    <location>
        <begin position="93"/>
        <end position="182"/>
    </location>
</feature>
<name>E2BJ67_HARSA</name>
<dbReference type="OMA" id="KWKQFAY"/>
<feature type="compositionally biased region" description="Low complexity" evidence="1">
    <location>
        <begin position="765"/>
        <end position="774"/>
    </location>
</feature>
<feature type="compositionally biased region" description="Basic and acidic residues" evidence="1">
    <location>
        <begin position="126"/>
        <end position="142"/>
    </location>
</feature>
<keyword evidence="3" id="KW-1185">Reference proteome</keyword>
<protein>
    <submittedName>
        <fullName evidence="2">Uncharacterized protein</fullName>
    </submittedName>
</protein>
<feature type="region of interest" description="Disordered" evidence="1">
    <location>
        <begin position="996"/>
        <end position="1017"/>
    </location>
</feature>
<dbReference type="InParanoid" id="E2BJ67"/>
<feature type="compositionally biased region" description="Acidic residues" evidence="1">
    <location>
        <begin position="111"/>
        <end position="125"/>
    </location>
</feature>
<dbReference type="EMBL" id="GL448558">
    <property type="protein sequence ID" value="EFN84217.1"/>
    <property type="molecule type" value="Genomic_DNA"/>
</dbReference>
<proteinExistence type="predicted"/>
<dbReference type="OrthoDB" id="6765325at2759"/>
<feature type="compositionally biased region" description="Basic residues" evidence="1">
    <location>
        <begin position="337"/>
        <end position="355"/>
    </location>
</feature>
<organism evidence="3">
    <name type="scientific">Harpegnathos saltator</name>
    <name type="common">Jerdon's jumping ant</name>
    <dbReference type="NCBI Taxonomy" id="610380"/>
    <lineage>
        <taxon>Eukaryota</taxon>
        <taxon>Metazoa</taxon>
        <taxon>Ecdysozoa</taxon>
        <taxon>Arthropoda</taxon>
        <taxon>Hexapoda</taxon>
        <taxon>Insecta</taxon>
        <taxon>Pterygota</taxon>
        <taxon>Neoptera</taxon>
        <taxon>Endopterygota</taxon>
        <taxon>Hymenoptera</taxon>
        <taxon>Apocrita</taxon>
        <taxon>Aculeata</taxon>
        <taxon>Formicoidea</taxon>
        <taxon>Formicidae</taxon>
        <taxon>Ponerinae</taxon>
        <taxon>Ponerini</taxon>
        <taxon>Harpegnathos</taxon>
    </lineage>
</organism>
<feature type="compositionally biased region" description="Basic and acidic residues" evidence="1">
    <location>
        <begin position="802"/>
        <end position="812"/>
    </location>
</feature>
<feature type="compositionally biased region" description="Basic and acidic residues" evidence="1">
    <location>
        <begin position="996"/>
        <end position="1006"/>
    </location>
</feature>
<feature type="compositionally biased region" description="Polar residues" evidence="1">
    <location>
        <begin position="900"/>
        <end position="911"/>
    </location>
</feature>
<feature type="region of interest" description="Disordered" evidence="1">
    <location>
        <begin position="738"/>
        <end position="816"/>
    </location>
</feature>
<feature type="region of interest" description="Disordered" evidence="1">
    <location>
        <begin position="1"/>
        <end position="23"/>
    </location>
</feature>
<reference evidence="2 3" key="1">
    <citation type="journal article" date="2010" name="Science">
        <title>Genomic comparison of the ants Camponotus floridanus and Harpegnathos saltator.</title>
        <authorList>
            <person name="Bonasio R."/>
            <person name="Zhang G."/>
            <person name="Ye C."/>
            <person name="Mutti N.S."/>
            <person name="Fang X."/>
            <person name="Qin N."/>
            <person name="Donahue G."/>
            <person name="Yang P."/>
            <person name="Li Q."/>
            <person name="Li C."/>
            <person name="Zhang P."/>
            <person name="Huang Z."/>
            <person name="Berger S.L."/>
            <person name="Reinberg D."/>
            <person name="Wang J."/>
            <person name="Liebig J."/>
        </authorList>
    </citation>
    <scope>NUCLEOTIDE SEQUENCE [LARGE SCALE GENOMIC DNA]</scope>
    <source>
        <strain evidence="2 3">R22 G/1</strain>
    </source>
</reference>
<accession>E2BJ67</accession>
<evidence type="ECO:0000313" key="3">
    <source>
        <dbReference type="Proteomes" id="UP000008237"/>
    </source>
</evidence>